<dbReference type="SUPFAM" id="SSF56317">
    <property type="entry name" value="Carbon-nitrogen hydrolase"/>
    <property type="match status" value="1"/>
</dbReference>
<dbReference type="InterPro" id="IPR050345">
    <property type="entry name" value="Aliph_Amidase/BUP"/>
</dbReference>
<dbReference type="GO" id="GO:0016811">
    <property type="term" value="F:hydrolase activity, acting on carbon-nitrogen (but not peptide) bonds, in linear amides"/>
    <property type="evidence" value="ECO:0007669"/>
    <property type="project" value="TreeGrafter"/>
</dbReference>
<dbReference type="PANTHER" id="PTHR43674:SF16">
    <property type="entry name" value="CARBON-NITROGEN FAMILY, PUTATIVE (AFU_ORTHOLOGUE AFUA_5G02350)-RELATED"/>
    <property type="match status" value="1"/>
</dbReference>
<dbReference type="Pfam" id="PF00795">
    <property type="entry name" value="CN_hydrolase"/>
    <property type="match status" value="1"/>
</dbReference>
<dbReference type="EMBL" id="BRVP01000009">
    <property type="protein sequence ID" value="GLB52587.1"/>
    <property type="molecule type" value="Genomic_DNA"/>
</dbReference>
<keyword evidence="1 3" id="KW-0378">Hydrolase</keyword>
<dbReference type="PROSITE" id="PS50263">
    <property type="entry name" value="CN_HYDROLASE"/>
    <property type="match status" value="1"/>
</dbReference>
<dbReference type="InterPro" id="IPR003010">
    <property type="entry name" value="C-N_Hydrolase"/>
</dbReference>
<dbReference type="CDD" id="cd07197">
    <property type="entry name" value="nitrilase"/>
    <property type="match status" value="1"/>
</dbReference>
<sequence length="242" mass="26991">MKIALSQTQPIAGAIASNLGTHLEYIKQAVTMKADLIVFPELSLTGYEPRLAKTHAVLLDDAYLQIFSEVSSKHNITICFGVPLQTEEGITISMLIYQPKRALQIYTKQHLHPDEEPFFMEGNKQIWLEIKKMKVAPAICYESYVEEHNKIALKNTDAMYMVSVAKTEDSIKSAGFYYAEISKAYSTTIFAVNSVGLSDDIICGGQSGVWGSDGKIKGQLDASHPGILVYDTETEETQKHYW</sequence>
<evidence type="ECO:0000259" key="2">
    <source>
        <dbReference type="PROSITE" id="PS50263"/>
    </source>
</evidence>
<evidence type="ECO:0000313" key="3">
    <source>
        <dbReference type="EMBL" id="GLB52587.1"/>
    </source>
</evidence>
<dbReference type="RefSeq" id="WP_281753959.1">
    <property type="nucleotide sequence ID" value="NZ_BRVP01000009.1"/>
</dbReference>
<dbReference type="InterPro" id="IPR036526">
    <property type="entry name" value="C-N_Hydrolase_sf"/>
</dbReference>
<keyword evidence="4" id="KW-1185">Reference proteome</keyword>
<gene>
    <name evidence="3" type="ORF">NBRC110019_16270</name>
</gene>
<feature type="domain" description="CN hydrolase" evidence="2">
    <location>
        <begin position="1"/>
        <end position="234"/>
    </location>
</feature>
<evidence type="ECO:0000256" key="1">
    <source>
        <dbReference type="ARBA" id="ARBA00022801"/>
    </source>
</evidence>
<organism evidence="3 4">
    <name type="scientific">Neptunitalea chrysea</name>
    <dbReference type="NCBI Taxonomy" id="1647581"/>
    <lineage>
        <taxon>Bacteria</taxon>
        <taxon>Pseudomonadati</taxon>
        <taxon>Bacteroidota</taxon>
        <taxon>Flavobacteriia</taxon>
        <taxon>Flavobacteriales</taxon>
        <taxon>Flavobacteriaceae</taxon>
        <taxon>Neptunitalea</taxon>
    </lineage>
</organism>
<dbReference type="Gene3D" id="3.60.110.10">
    <property type="entry name" value="Carbon-nitrogen hydrolase"/>
    <property type="match status" value="1"/>
</dbReference>
<evidence type="ECO:0000313" key="4">
    <source>
        <dbReference type="Proteomes" id="UP001143545"/>
    </source>
</evidence>
<dbReference type="PANTHER" id="PTHR43674">
    <property type="entry name" value="NITRILASE C965.09-RELATED"/>
    <property type="match status" value="1"/>
</dbReference>
<proteinExistence type="predicted"/>
<dbReference type="Proteomes" id="UP001143545">
    <property type="component" value="Unassembled WGS sequence"/>
</dbReference>
<protein>
    <submittedName>
        <fullName evidence="3">Hydrolase</fullName>
    </submittedName>
</protein>
<accession>A0A9W6B7A2</accession>
<comment type="caution">
    <text evidence="3">The sequence shown here is derived from an EMBL/GenBank/DDBJ whole genome shotgun (WGS) entry which is preliminary data.</text>
</comment>
<dbReference type="AlphaFoldDB" id="A0A9W6B7A2"/>
<reference evidence="3" key="1">
    <citation type="submission" date="2022-07" db="EMBL/GenBank/DDBJ databases">
        <title>Taxonomy of Novel Oxalotrophic and Methylotrophic Bacteria.</title>
        <authorList>
            <person name="Sahin N."/>
            <person name="Tani A."/>
        </authorList>
    </citation>
    <scope>NUCLEOTIDE SEQUENCE</scope>
    <source>
        <strain evidence="3">AM327</strain>
    </source>
</reference>
<name>A0A9W6B7A2_9FLAO</name>